<dbReference type="EMBL" id="LT634361">
    <property type="protein sequence ID" value="SFZ80520.1"/>
    <property type="molecule type" value="Genomic_DNA"/>
</dbReference>
<evidence type="ECO:0000313" key="1">
    <source>
        <dbReference type="EMBL" id="SFZ80520.1"/>
    </source>
</evidence>
<proteinExistence type="predicted"/>
<protein>
    <recommendedName>
        <fullName evidence="3">PepSY domain-containing protein</fullName>
    </recommendedName>
</protein>
<dbReference type="RefSeq" id="WP_100210723.1">
    <property type="nucleotide sequence ID" value="NZ_CP138495.1"/>
</dbReference>
<keyword evidence="2" id="KW-1185">Reference proteome</keyword>
<dbReference type="GeneID" id="47722228"/>
<evidence type="ECO:0000313" key="2">
    <source>
        <dbReference type="Proteomes" id="UP000231564"/>
    </source>
</evidence>
<dbReference type="AlphaFoldDB" id="A0A2H1E6W7"/>
<dbReference type="Proteomes" id="UP000231564">
    <property type="component" value="Chromosome MARIT"/>
</dbReference>
<gene>
    <name evidence="1" type="ORF">MARIT_0641</name>
</gene>
<organism evidence="1 2">
    <name type="scientific">Tenacibaculum maritimum NCIMB 2154</name>
    <dbReference type="NCBI Taxonomy" id="1349785"/>
    <lineage>
        <taxon>Bacteria</taxon>
        <taxon>Pseudomonadati</taxon>
        <taxon>Bacteroidota</taxon>
        <taxon>Flavobacteriia</taxon>
        <taxon>Flavobacteriales</taxon>
        <taxon>Flavobacteriaceae</taxon>
        <taxon>Tenacibaculum</taxon>
    </lineage>
</organism>
<evidence type="ECO:0008006" key="3">
    <source>
        <dbReference type="Google" id="ProtNLM"/>
    </source>
</evidence>
<accession>A0A2H1E6W7</accession>
<sequence length="97" mass="11613">MKTKEEIIVIVKNYLKERKREYSTIDEEKIIYKENEKIIYGKHNEEYKNTFIVSYEKEGYLNPKVYFVVVDAEKGGVLYTMSEHGFVEDRESDMTDL</sequence>
<dbReference type="KEGG" id="tmar:MARIT_0641"/>
<name>A0A2H1E6W7_9FLAO</name>
<reference evidence="1 2" key="1">
    <citation type="submission" date="2016-11" db="EMBL/GenBank/DDBJ databases">
        <authorList>
            <person name="Jaros S."/>
            <person name="Januszkiewicz K."/>
            <person name="Wedrychowicz H."/>
        </authorList>
    </citation>
    <scope>NUCLEOTIDE SEQUENCE [LARGE SCALE GENOMIC DNA]</scope>
    <source>
        <strain evidence="1">NCIMB 2154T</strain>
    </source>
</reference>